<keyword evidence="2" id="KW-1185">Reference proteome</keyword>
<sequence length="79" mass="8778">MNVHAEWLASSRDMNFSACTIMFALPALVFANALYIPQCLCSLDSARDSCRSYRIAGKSCYASAQCMVKIVIQYTQQCP</sequence>
<accession>A0AAD6ZI67</accession>
<evidence type="ECO:0000313" key="1">
    <source>
        <dbReference type="EMBL" id="KAJ7322849.1"/>
    </source>
</evidence>
<organism evidence="1 2">
    <name type="scientific">Mycena albidolilacea</name>
    <dbReference type="NCBI Taxonomy" id="1033008"/>
    <lineage>
        <taxon>Eukaryota</taxon>
        <taxon>Fungi</taxon>
        <taxon>Dikarya</taxon>
        <taxon>Basidiomycota</taxon>
        <taxon>Agaricomycotina</taxon>
        <taxon>Agaricomycetes</taxon>
        <taxon>Agaricomycetidae</taxon>
        <taxon>Agaricales</taxon>
        <taxon>Marasmiineae</taxon>
        <taxon>Mycenaceae</taxon>
        <taxon>Mycena</taxon>
    </lineage>
</organism>
<gene>
    <name evidence="1" type="ORF">DFH08DRAFT_888054</name>
</gene>
<name>A0AAD6ZI67_9AGAR</name>
<proteinExistence type="predicted"/>
<dbReference type="Proteomes" id="UP001218218">
    <property type="component" value="Unassembled WGS sequence"/>
</dbReference>
<dbReference type="EMBL" id="JARIHO010000048">
    <property type="protein sequence ID" value="KAJ7322849.1"/>
    <property type="molecule type" value="Genomic_DNA"/>
</dbReference>
<evidence type="ECO:0000313" key="2">
    <source>
        <dbReference type="Proteomes" id="UP001218218"/>
    </source>
</evidence>
<protein>
    <submittedName>
        <fullName evidence="1">Uncharacterized protein</fullName>
    </submittedName>
</protein>
<comment type="caution">
    <text evidence="1">The sequence shown here is derived from an EMBL/GenBank/DDBJ whole genome shotgun (WGS) entry which is preliminary data.</text>
</comment>
<dbReference type="AlphaFoldDB" id="A0AAD6ZI67"/>
<reference evidence="1" key="1">
    <citation type="submission" date="2023-03" db="EMBL/GenBank/DDBJ databases">
        <title>Massive genome expansion in bonnet fungi (Mycena s.s.) driven by repeated elements and novel gene families across ecological guilds.</title>
        <authorList>
            <consortium name="Lawrence Berkeley National Laboratory"/>
            <person name="Harder C.B."/>
            <person name="Miyauchi S."/>
            <person name="Viragh M."/>
            <person name="Kuo A."/>
            <person name="Thoen E."/>
            <person name="Andreopoulos B."/>
            <person name="Lu D."/>
            <person name="Skrede I."/>
            <person name="Drula E."/>
            <person name="Henrissat B."/>
            <person name="Morin E."/>
            <person name="Kohler A."/>
            <person name="Barry K."/>
            <person name="LaButti K."/>
            <person name="Morin E."/>
            <person name="Salamov A."/>
            <person name="Lipzen A."/>
            <person name="Mereny Z."/>
            <person name="Hegedus B."/>
            <person name="Baldrian P."/>
            <person name="Stursova M."/>
            <person name="Weitz H."/>
            <person name="Taylor A."/>
            <person name="Grigoriev I.V."/>
            <person name="Nagy L.G."/>
            <person name="Martin F."/>
            <person name="Kauserud H."/>
        </authorList>
    </citation>
    <scope>NUCLEOTIDE SEQUENCE</scope>
    <source>
        <strain evidence="1">CBHHK002</strain>
    </source>
</reference>